<reference evidence="1" key="1">
    <citation type="submission" date="2022-08" db="EMBL/GenBank/DDBJ databases">
        <title>Genome Sequence of Lecanicillium fungicola.</title>
        <authorList>
            <person name="Buettner E."/>
        </authorList>
    </citation>
    <scope>NUCLEOTIDE SEQUENCE</scope>
    <source>
        <strain evidence="1">Babe33</strain>
    </source>
</reference>
<name>A0ACC1MCF3_9HYPO</name>
<dbReference type="EMBL" id="JANJQO010003898">
    <property type="protein sequence ID" value="KAJ2955191.1"/>
    <property type="molecule type" value="Genomic_DNA"/>
</dbReference>
<accession>A0ACC1MCF3</accession>
<evidence type="ECO:0000313" key="2">
    <source>
        <dbReference type="Proteomes" id="UP001143910"/>
    </source>
</evidence>
<proteinExistence type="predicted"/>
<dbReference type="Proteomes" id="UP001143910">
    <property type="component" value="Unassembled WGS sequence"/>
</dbReference>
<gene>
    <name evidence="1" type="ORF">NQ176_g11415</name>
</gene>
<comment type="caution">
    <text evidence="1">The sequence shown here is derived from an EMBL/GenBank/DDBJ whole genome shotgun (WGS) entry which is preliminary data.</text>
</comment>
<evidence type="ECO:0000313" key="1">
    <source>
        <dbReference type="EMBL" id="KAJ2955191.1"/>
    </source>
</evidence>
<protein>
    <submittedName>
        <fullName evidence="1">Uncharacterized protein</fullName>
    </submittedName>
</protein>
<sequence length="435" mass="48434">MEPHKAKKGLPFLKNPMSTLLMRRRLNQNIPEALPLPVSSKEPEPAYDPRIKGTRVHDFSAPRRRSIQRNDPLPPLPVQGDHQDAPVPEPAAKDTTQQAPVRQHQEVQSPPAASSSGMRNGSFRDRMRSSSGSSMSGSMQYDTLSSIAESNATRGSATYTRTNPSTRTTRSRKISLSEMSSKDTLPRHMKSTSSRFSFDMIGAAKQEKIMEERHRQRQLEKGEPEQDERRDSRFDDFDDDGFDYDAMMDDDGLEERIPGVNADFDEEVEYYEEEIPYTQQDDYNDDPDNDQENFAGFVFQRSDPSSSLGSPYTPGQLPTPRDAQGQAIGSAVTKDTPTLPGFPLSAESNVGGMELPVTQQLAGLEIDKDTPPREEATMATAAPVLDDLYFDDGIIGYEDEFAEDLAAEFDPNAEPFDESIFDDNDTDNPTSESLA</sequence>
<organism evidence="1 2">
    <name type="scientific">Zarea fungicola</name>
    <dbReference type="NCBI Taxonomy" id="93591"/>
    <lineage>
        <taxon>Eukaryota</taxon>
        <taxon>Fungi</taxon>
        <taxon>Dikarya</taxon>
        <taxon>Ascomycota</taxon>
        <taxon>Pezizomycotina</taxon>
        <taxon>Sordariomycetes</taxon>
        <taxon>Hypocreomycetidae</taxon>
        <taxon>Hypocreales</taxon>
        <taxon>Cordycipitaceae</taxon>
        <taxon>Zarea</taxon>
    </lineage>
</organism>
<keyword evidence="2" id="KW-1185">Reference proteome</keyword>